<feature type="chain" id="PRO_5043521825" evidence="2">
    <location>
        <begin position="24"/>
        <end position="164"/>
    </location>
</feature>
<organism evidence="3 4">
    <name type="scientific">Brumicola blandensis</name>
    <dbReference type="NCBI Taxonomy" id="3075611"/>
    <lineage>
        <taxon>Bacteria</taxon>
        <taxon>Pseudomonadati</taxon>
        <taxon>Pseudomonadota</taxon>
        <taxon>Gammaproteobacteria</taxon>
        <taxon>Alteromonadales</taxon>
        <taxon>Alteromonadaceae</taxon>
        <taxon>Brumicola</taxon>
    </lineage>
</organism>
<reference evidence="3 4" key="1">
    <citation type="submission" date="2023-09" db="EMBL/GenBank/DDBJ databases">
        <authorList>
            <person name="Rey-Velasco X."/>
        </authorList>
    </citation>
    <scope>NUCLEOTIDE SEQUENCE [LARGE SCALE GENOMIC DNA]</scope>
    <source>
        <strain evidence="3 4">W409</strain>
    </source>
</reference>
<feature type="signal peptide" evidence="2">
    <location>
        <begin position="1"/>
        <end position="23"/>
    </location>
</feature>
<dbReference type="EMBL" id="JAVRIE010000001">
    <property type="protein sequence ID" value="MDT0581524.1"/>
    <property type="molecule type" value="Genomic_DNA"/>
</dbReference>
<keyword evidence="4" id="KW-1185">Reference proteome</keyword>
<keyword evidence="1" id="KW-0472">Membrane</keyword>
<keyword evidence="1" id="KW-1133">Transmembrane helix</keyword>
<gene>
    <name evidence="3" type="ORF">RM544_03165</name>
</gene>
<accession>A0AAW8QYE8</accession>
<keyword evidence="1" id="KW-0812">Transmembrane</keyword>
<feature type="transmembrane region" description="Helical" evidence="1">
    <location>
        <begin position="140"/>
        <end position="159"/>
    </location>
</feature>
<name>A0AAW8QYE8_9ALTE</name>
<evidence type="ECO:0000313" key="4">
    <source>
        <dbReference type="Proteomes" id="UP001249020"/>
    </source>
</evidence>
<evidence type="ECO:0000256" key="2">
    <source>
        <dbReference type="SAM" id="SignalP"/>
    </source>
</evidence>
<dbReference type="Proteomes" id="UP001249020">
    <property type="component" value="Unassembled WGS sequence"/>
</dbReference>
<proteinExistence type="predicted"/>
<evidence type="ECO:0000256" key="1">
    <source>
        <dbReference type="SAM" id="Phobius"/>
    </source>
</evidence>
<comment type="caution">
    <text evidence="3">The sequence shown here is derived from an EMBL/GenBank/DDBJ whole genome shotgun (WGS) entry which is preliminary data.</text>
</comment>
<dbReference type="AlphaFoldDB" id="A0AAW8QYE8"/>
<keyword evidence="2" id="KW-0732">Signal</keyword>
<protein>
    <submittedName>
        <fullName evidence="3">Uncharacterized protein</fullName>
    </submittedName>
</protein>
<dbReference type="RefSeq" id="WP_311360317.1">
    <property type="nucleotide sequence ID" value="NZ_JAVRIE010000001.1"/>
</dbReference>
<evidence type="ECO:0000313" key="3">
    <source>
        <dbReference type="EMBL" id="MDT0581524.1"/>
    </source>
</evidence>
<sequence>MKKLLTICVLGVCLMSPFSDVKAQDSILEDSYITTQEFFEAEVMRVKRADRVVVVRGANKGDIREFFVPEGAEITIKGKKARLRDIRKGDVMLITMSPKTERITIAKIRVPETEMTLTERREAPVEEVLPAVLPQTASSWYSILFLGGFAAFLATVLRIRKVVS</sequence>